<proteinExistence type="predicted"/>
<sequence length="77" mass="8353">MASSDVVLAHSAFDALPLGRSAQIIVGRDLNLQSLFTVINRNLDFKPKPNHSSNTPLSIYTGESSGIRKVKTRVMLG</sequence>
<protein>
    <submittedName>
        <fullName evidence="1">Uncharacterized protein</fullName>
    </submittedName>
</protein>
<gene>
    <name evidence="1" type="ORF">BOLC1T02017H</name>
</gene>
<dbReference type="AlphaFoldDB" id="A0A3P6FA62"/>
<dbReference type="EMBL" id="LR031878">
    <property type="protein sequence ID" value="VDD49628.1"/>
    <property type="molecule type" value="Genomic_DNA"/>
</dbReference>
<reference evidence="1" key="1">
    <citation type="submission" date="2018-11" db="EMBL/GenBank/DDBJ databases">
        <authorList>
            <consortium name="Genoscope - CEA"/>
            <person name="William W."/>
        </authorList>
    </citation>
    <scope>NUCLEOTIDE SEQUENCE</scope>
</reference>
<accession>A0A3P6FA62</accession>
<organism evidence="1">
    <name type="scientific">Brassica oleracea</name>
    <name type="common">Wild cabbage</name>
    <dbReference type="NCBI Taxonomy" id="3712"/>
    <lineage>
        <taxon>Eukaryota</taxon>
        <taxon>Viridiplantae</taxon>
        <taxon>Streptophyta</taxon>
        <taxon>Embryophyta</taxon>
        <taxon>Tracheophyta</taxon>
        <taxon>Spermatophyta</taxon>
        <taxon>Magnoliopsida</taxon>
        <taxon>eudicotyledons</taxon>
        <taxon>Gunneridae</taxon>
        <taxon>Pentapetalae</taxon>
        <taxon>rosids</taxon>
        <taxon>malvids</taxon>
        <taxon>Brassicales</taxon>
        <taxon>Brassicaceae</taxon>
        <taxon>Brassiceae</taxon>
        <taxon>Brassica</taxon>
    </lineage>
</organism>
<name>A0A3P6FA62_BRAOL</name>
<evidence type="ECO:0000313" key="1">
    <source>
        <dbReference type="EMBL" id="VDD49628.1"/>
    </source>
</evidence>